<protein>
    <submittedName>
        <fullName evidence="2">Uncharacterized protein</fullName>
    </submittedName>
</protein>
<dbReference type="Proteomes" id="UP000828108">
    <property type="component" value="Segment"/>
</dbReference>
<dbReference type="EMBL" id="MW598459">
    <property type="protein sequence ID" value="UGL59828.1"/>
    <property type="molecule type" value="Genomic_DNA"/>
</dbReference>
<dbReference type="SMR" id="A0AAE9C8I5"/>
<proteinExistence type="predicted"/>
<evidence type="ECO:0000256" key="1">
    <source>
        <dbReference type="SAM" id="Phobius"/>
    </source>
</evidence>
<evidence type="ECO:0000313" key="3">
    <source>
        <dbReference type="Proteomes" id="UP000828108"/>
    </source>
</evidence>
<evidence type="ECO:0000313" key="2">
    <source>
        <dbReference type="EMBL" id="UGL59828.1"/>
    </source>
</evidence>
<accession>A0AAE9C8I5</accession>
<name>A0AAE9C8I5_9CAUD</name>
<organism evidence="2 3">
    <name type="scientific">Escherichia phage vB_EcoM_RZ</name>
    <dbReference type="NCBI Taxonomy" id="2893954"/>
    <lineage>
        <taxon>Viruses</taxon>
        <taxon>Duplodnaviria</taxon>
        <taxon>Heunggongvirae</taxon>
        <taxon>Uroviricota</taxon>
        <taxon>Caudoviricetes</taxon>
        <taxon>Pantevenvirales</taxon>
        <taxon>Straboviridae</taxon>
        <taxon>Tevenvirinae</taxon>
        <taxon>Gaprivervirus</taxon>
        <taxon>Gaprivervirus arezed</taxon>
    </lineage>
</organism>
<keyword evidence="1" id="KW-0472">Membrane</keyword>
<keyword evidence="1" id="KW-0812">Transmembrane</keyword>
<keyword evidence="1" id="KW-1133">Transmembrane helix</keyword>
<dbReference type="RefSeq" id="YP_010650849.1">
    <property type="nucleotide sequence ID" value="NC_070780.1"/>
</dbReference>
<keyword evidence="3" id="KW-1185">Reference proteome</keyword>
<sequence length="32" mass="3391">MSFGVEFALLCIFAAIAGVIVGMFIGNKIDKD</sequence>
<dbReference type="KEGG" id="vg:77926440"/>
<reference evidence="2 3" key="1">
    <citation type="submission" date="2021-02" db="EMBL/GenBank/DDBJ databases">
        <authorList>
            <person name="Zhang R."/>
            <person name="Yu X."/>
            <person name="Xu J."/>
            <person name="Liu X."/>
        </authorList>
    </citation>
    <scope>NUCLEOTIDE SEQUENCE [LARGE SCALE GENOMIC DNA]</scope>
</reference>
<feature type="transmembrane region" description="Helical" evidence="1">
    <location>
        <begin position="6"/>
        <end position="26"/>
    </location>
</feature>
<dbReference type="GeneID" id="77926440"/>